<organism evidence="1">
    <name type="scientific">marine metagenome</name>
    <dbReference type="NCBI Taxonomy" id="408172"/>
    <lineage>
        <taxon>unclassified sequences</taxon>
        <taxon>metagenomes</taxon>
        <taxon>ecological metagenomes</taxon>
    </lineage>
</organism>
<dbReference type="EMBL" id="UINC01058878">
    <property type="protein sequence ID" value="SVB81650.1"/>
    <property type="molecule type" value="Genomic_DNA"/>
</dbReference>
<name>A0A382H310_9ZZZZ</name>
<proteinExistence type="predicted"/>
<sequence length="27" mass="3289">MIVDYMLAFSVYDPQVRVFYIPDIQHK</sequence>
<gene>
    <name evidence="1" type="ORF">METZ01_LOCUS234504</name>
</gene>
<evidence type="ECO:0000313" key="1">
    <source>
        <dbReference type="EMBL" id="SVB81650.1"/>
    </source>
</evidence>
<dbReference type="AlphaFoldDB" id="A0A382H310"/>
<accession>A0A382H310</accession>
<protein>
    <submittedName>
        <fullName evidence="1">Uncharacterized protein</fullName>
    </submittedName>
</protein>
<reference evidence="1" key="1">
    <citation type="submission" date="2018-05" db="EMBL/GenBank/DDBJ databases">
        <authorList>
            <person name="Lanie J.A."/>
            <person name="Ng W.-L."/>
            <person name="Kazmierczak K.M."/>
            <person name="Andrzejewski T.M."/>
            <person name="Davidsen T.M."/>
            <person name="Wayne K.J."/>
            <person name="Tettelin H."/>
            <person name="Glass J.I."/>
            <person name="Rusch D."/>
            <person name="Podicherti R."/>
            <person name="Tsui H.-C.T."/>
            <person name="Winkler M.E."/>
        </authorList>
    </citation>
    <scope>NUCLEOTIDE SEQUENCE</scope>
</reference>